<reference evidence="1 2" key="1">
    <citation type="submission" date="2018-06" db="EMBL/GenBank/DDBJ databases">
        <title>Comparative genomics reveals the genomic features of Rhizophagus irregularis, R. cerebriforme, R. diaphanum and Gigaspora rosea, and their symbiotic lifestyle signature.</title>
        <authorList>
            <person name="Morin E."/>
            <person name="San Clemente H."/>
            <person name="Chen E.C.H."/>
            <person name="De La Providencia I."/>
            <person name="Hainaut M."/>
            <person name="Kuo A."/>
            <person name="Kohler A."/>
            <person name="Murat C."/>
            <person name="Tang N."/>
            <person name="Roy S."/>
            <person name="Loubradou J."/>
            <person name="Henrissat B."/>
            <person name="Grigoriev I.V."/>
            <person name="Corradi N."/>
            <person name="Roux C."/>
            <person name="Martin F.M."/>
        </authorList>
    </citation>
    <scope>NUCLEOTIDE SEQUENCE [LARGE SCALE GENOMIC DNA]</scope>
    <source>
        <strain evidence="1 2">DAOM 194757</strain>
    </source>
</reference>
<comment type="caution">
    <text evidence="1">The sequence shown here is derived from an EMBL/GenBank/DDBJ whole genome shotgun (WGS) entry which is preliminary data.</text>
</comment>
<organism evidence="1 2">
    <name type="scientific">Gigaspora rosea</name>
    <dbReference type="NCBI Taxonomy" id="44941"/>
    <lineage>
        <taxon>Eukaryota</taxon>
        <taxon>Fungi</taxon>
        <taxon>Fungi incertae sedis</taxon>
        <taxon>Mucoromycota</taxon>
        <taxon>Glomeromycotina</taxon>
        <taxon>Glomeromycetes</taxon>
        <taxon>Diversisporales</taxon>
        <taxon>Gigasporaceae</taxon>
        <taxon>Gigaspora</taxon>
    </lineage>
</organism>
<sequence length="240" mass="27241">MPCYLDTIIKIKYVKQNETKDTKSVSVWAIGLYPAVFRKDEYYFISGKIIPSHYAGSTKPKMIVATSTHLTISSRVSDSNKCPLKVSLIGTPQEKPTVIGNTDNSIIEMLITDHISQYHKYTINVVFSHTNPRFENLKTSIQPQESMIFVVGQMEVIDNKFYVNAKDITYININILKKNSEPNNKVQLISTTSTRSKLLQIHQSVTKNLKDIPVIQTSPITALNDVEYESSKHKRSEEVD</sequence>
<dbReference type="Proteomes" id="UP000266673">
    <property type="component" value="Unassembled WGS sequence"/>
</dbReference>
<name>A0A397US69_9GLOM</name>
<protein>
    <submittedName>
        <fullName evidence="1">Uncharacterized protein</fullName>
    </submittedName>
</protein>
<dbReference type="OrthoDB" id="2444234at2759"/>
<keyword evidence="2" id="KW-1185">Reference proteome</keyword>
<evidence type="ECO:0000313" key="2">
    <source>
        <dbReference type="Proteomes" id="UP000266673"/>
    </source>
</evidence>
<evidence type="ECO:0000313" key="1">
    <source>
        <dbReference type="EMBL" id="RIB11619.1"/>
    </source>
</evidence>
<gene>
    <name evidence="1" type="ORF">C2G38_2202953</name>
</gene>
<proteinExistence type="predicted"/>
<dbReference type="EMBL" id="QKWP01001113">
    <property type="protein sequence ID" value="RIB11619.1"/>
    <property type="molecule type" value="Genomic_DNA"/>
</dbReference>
<dbReference type="AlphaFoldDB" id="A0A397US69"/>
<accession>A0A397US69</accession>